<dbReference type="Proteomes" id="UP000036449">
    <property type="component" value="Unassembled WGS sequence"/>
</dbReference>
<sequence length="73" mass="7974">MLAIPSRCEPGLMPRQSDQQIFAKLKGLLRIAAARNLQDLWHTSRQALARFKAGECRTCLAAPATNTDLAVAP</sequence>
<name>A0A0J6TAE0_9HYPH</name>
<evidence type="ECO:0000313" key="1">
    <source>
        <dbReference type="EMBL" id="KMO42857.1"/>
    </source>
</evidence>
<organism evidence="1 2">
    <name type="scientific">Methylobacterium tarhaniae</name>
    <dbReference type="NCBI Taxonomy" id="1187852"/>
    <lineage>
        <taxon>Bacteria</taxon>
        <taxon>Pseudomonadati</taxon>
        <taxon>Pseudomonadota</taxon>
        <taxon>Alphaproteobacteria</taxon>
        <taxon>Hyphomicrobiales</taxon>
        <taxon>Methylobacteriaceae</taxon>
        <taxon>Methylobacterium</taxon>
    </lineage>
</organism>
<dbReference type="EMBL" id="LABZ01000061">
    <property type="protein sequence ID" value="KMO42857.1"/>
    <property type="molecule type" value="Genomic_DNA"/>
</dbReference>
<accession>A0A0J6TAE0</accession>
<protein>
    <submittedName>
        <fullName evidence="1">Uncharacterized protein</fullName>
    </submittedName>
</protein>
<evidence type="ECO:0000313" key="2">
    <source>
        <dbReference type="Proteomes" id="UP000036449"/>
    </source>
</evidence>
<reference evidence="1 2" key="1">
    <citation type="submission" date="2015-03" db="EMBL/GenBank/DDBJ databases">
        <title>Genome sequencing of Methylobacterium tarhaniae DSM 25844.</title>
        <authorList>
            <person name="Chaudhry V."/>
            <person name="Patil P.B."/>
        </authorList>
    </citation>
    <scope>NUCLEOTIDE SEQUENCE [LARGE SCALE GENOMIC DNA]</scope>
    <source>
        <strain evidence="1 2">DSM 25844</strain>
    </source>
</reference>
<comment type="caution">
    <text evidence="1">The sequence shown here is derived from an EMBL/GenBank/DDBJ whole genome shotgun (WGS) entry which is preliminary data.</text>
</comment>
<proteinExistence type="predicted"/>
<gene>
    <name evidence="1" type="ORF">VQ03_09970</name>
</gene>
<dbReference type="AlphaFoldDB" id="A0A0J6TAE0"/>
<dbReference type="PATRIC" id="fig|1187852.3.peg.5821"/>
<keyword evidence="2" id="KW-1185">Reference proteome</keyword>